<dbReference type="Proteomes" id="UP000290695">
    <property type="component" value="Segment"/>
</dbReference>
<organism evidence="1 2">
    <name type="scientific">Providencia phage vB_PstP_PS3</name>
    <dbReference type="NCBI Taxonomy" id="2848038"/>
    <lineage>
        <taxon>Viruses</taxon>
        <taxon>Duplodnaviria</taxon>
        <taxon>Heunggongvirae</taxon>
        <taxon>Uroviricota</taxon>
        <taxon>Caudoviricetes</taxon>
        <taxon>Autographivirales</taxon>
        <taxon>Autoscriptoviridae</taxon>
        <taxon>Slopekvirinae</taxon>
        <taxon>Kakivirus</taxon>
        <taxon>Kakivirus PS3</taxon>
    </lineage>
</organism>
<accession>A0A411AWF4</accession>
<evidence type="ECO:0000313" key="1">
    <source>
        <dbReference type="EMBL" id="QAX92424.1"/>
    </source>
</evidence>
<dbReference type="EMBL" id="MK387869">
    <property type="protein sequence ID" value="QAX92424.1"/>
    <property type="molecule type" value="Genomic_DNA"/>
</dbReference>
<evidence type="ECO:0000313" key="2">
    <source>
        <dbReference type="Proteomes" id="UP000290695"/>
    </source>
</evidence>
<name>A0A411AWF4_9CAUD</name>
<sequence>MKVNFKDGYQEVQLSTLRNGETFRIGDHVYLKTFLDAAPYVCLETGVVYFFDDFQLVRRINLELVEV</sequence>
<protein>
    <submittedName>
        <fullName evidence="1">Uncharacterized protein</fullName>
    </submittedName>
</protein>
<keyword evidence="2" id="KW-1185">Reference proteome</keyword>
<reference evidence="2" key="1">
    <citation type="submission" date="2019-01" db="EMBL/GenBank/DDBJ databases">
        <title>PS3, a novel KP34virus infecting Providencia stuartii with a tail spike-associated depolymerase that enhances serum-mediated killing.</title>
        <authorList>
            <person name="Oliveira H."/>
            <person name="Mendes B."/>
            <person name="Lobocka M."/>
            <person name="Azeredo J."/>
        </authorList>
    </citation>
    <scope>NUCLEOTIDE SEQUENCE [LARGE SCALE GENOMIC DNA]</scope>
</reference>
<gene>
    <name evidence="1" type="ORF">Stuart_14</name>
</gene>
<proteinExistence type="predicted"/>